<dbReference type="SMART" id="SM00291">
    <property type="entry name" value="ZnF_ZZ"/>
    <property type="match status" value="3"/>
</dbReference>
<reference evidence="8" key="2">
    <citation type="submission" date="2015-01" db="EMBL/GenBank/DDBJ databases">
        <title>Evolutionary Origins and Diversification of the Mycorrhizal Mutualists.</title>
        <authorList>
            <consortium name="DOE Joint Genome Institute"/>
            <consortium name="Mycorrhizal Genomics Consortium"/>
            <person name="Kohler A."/>
            <person name="Kuo A."/>
            <person name="Nagy L.G."/>
            <person name="Floudas D."/>
            <person name="Copeland A."/>
            <person name="Barry K.W."/>
            <person name="Cichocki N."/>
            <person name="Veneault-Fourrey C."/>
            <person name="LaButti K."/>
            <person name="Lindquist E.A."/>
            <person name="Lipzen A."/>
            <person name="Lundell T."/>
            <person name="Morin E."/>
            <person name="Murat C."/>
            <person name="Riley R."/>
            <person name="Ohm R."/>
            <person name="Sun H."/>
            <person name="Tunlid A."/>
            <person name="Henrissat B."/>
            <person name="Grigoriev I.V."/>
            <person name="Hibbett D.S."/>
            <person name="Martin F."/>
        </authorList>
    </citation>
    <scope>NUCLEOTIDE SEQUENCE [LARGE SCALE GENOMIC DNA]</scope>
    <source>
        <strain evidence="8">LaAM-08-1</strain>
    </source>
</reference>
<dbReference type="AlphaFoldDB" id="A0A0C9X4W2"/>
<accession>A0A0C9X4W2</accession>
<keyword evidence="2 4" id="KW-0863">Zinc-finger</keyword>
<dbReference type="Gene3D" id="2.60.40.10">
    <property type="entry name" value="Immunoglobulins"/>
    <property type="match status" value="1"/>
</dbReference>
<keyword evidence="1" id="KW-0479">Metal-binding</keyword>
<dbReference type="EMBL" id="KN838548">
    <property type="protein sequence ID" value="KIK07235.1"/>
    <property type="molecule type" value="Genomic_DNA"/>
</dbReference>
<keyword evidence="8" id="KW-1185">Reference proteome</keyword>
<reference evidence="7 8" key="1">
    <citation type="submission" date="2014-04" db="EMBL/GenBank/DDBJ databases">
        <authorList>
            <consortium name="DOE Joint Genome Institute"/>
            <person name="Kuo A."/>
            <person name="Kohler A."/>
            <person name="Nagy L.G."/>
            <person name="Floudas D."/>
            <person name="Copeland A."/>
            <person name="Barry K.W."/>
            <person name="Cichocki N."/>
            <person name="Veneault-Fourrey C."/>
            <person name="LaButti K."/>
            <person name="Lindquist E.A."/>
            <person name="Lipzen A."/>
            <person name="Lundell T."/>
            <person name="Morin E."/>
            <person name="Murat C."/>
            <person name="Sun H."/>
            <person name="Tunlid A."/>
            <person name="Henrissat B."/>
            <person name="Grigoriev I.V."/>
            <person name="Hibbett D.S."/>
            <person name="Martin F."/>
            <person name="Nordberg H.P."/>
            <person name="Cantor M.N."/>
            <person name="Hua S.X."/>
        </authorList>
    </citation>
    <scope>NUCLEOTIDE SEQUENCE [LARGE SCALE GENOMIC DNA]</scope>
    <source>
        <strain evidence="7 8">LaAM-08-1</strain>
    </source>
</reference>
<dbReference type="InterPro" id="IPR043145">
    <property type="entry name" value="Znf_ZZ_sf"/>
</dbReference>
<evidence type="ECO:0000313" key="7">
    <source>
        <dbReference type="EMBL" id="KIK07235.1"/>
    </source>
</evidence>
<feature type="compositionally biased region" description="Polar residues" evidence="5">
    <location>
        <begin position="1013"/>
        <end position="1032"/>
    </location>
</feature>
<dbReference type="PANTHER" id="PTHR20930">
    <property type="entry name" value="OVARIAN CARCINOMA ANTIGEN CA125-RELATED"/>
    <property type="match status" value="1"/>
</dbReference>
<dbReference type="CDD" id="cd14947">
    <property type="entry name" value="NBR1_like"/>
    <property type="match status" value="1"/>
</dbReference>
<dbReference type="Pfam" id="PF00569">
    <property type="entry name" value="ZZ"/>
    <property type="match status" value="3"/>
</dbReference>
<dbReference type="STRING" id="1095629.A0A0C9X4W2"/>
<organism evidence="7 8">
    <name type="scientific">Laccaria amethystina LaAM-08-1</name>
    <dbReference type="NCBI Taxonomy" id="1095629"/>
    <lineage>
        <taxon>Eukaryota</taxon>
        <taxon>Fungi</taxon>
        <taxon>Dikarya</taxon>
        <taxon>Basidiomycota</taxon>
        <taxon>Agaricomycotina</taxon>
        <taxon>Agaricomycetes</taxon>
        <taxon>Agaricomycetidae</taxon>
        <taxon>Agaricales</taxon>
        <taxon>Agaricineae</taxon>
        <taxon>Hydnangiaceae</taxon>
        <taxon>Laccaria</taxon>
    </lineage>
</organism>
<keyword evidence="3" id="KW-0862">Zinc</keyword>
<dbReference type="InterPro" id="IPR013783">
    <property type="entry name" value="Ig-like_fold"/>
</dbReference>
<evidence type="ECO:0000259" key="6">
    <source>
        <dbReference type="PROSITE" id="PS50135"/>
    </source>
</evidence>
<proteinExistence type="predicted"/>
<dbReference type="Gene3D" id="3.30.60.90">
    <property type="match status" value="3"/>
</dbReference>
<evidence type="ECO:0000256" key="3">
    <source>
        <dbReference type="ARBA" id="ARBA00022833"/>
    </source>
</evidence>
<feature type="region of interest" description="Disordered" evidence="5">
    <location>
        <begin position="1013"/>
        <end position="1073"/>
    </location>
</feature>
<dbReference type="OrthoDB" id="661148at2759"/>
<dbReference type="SUPFAM" id="SSF57850">
    <property type="entry name" value="RING/U-box"/>
    <property type="match status" value="3"/>
</dbReference>
<feature type="domain" description="ZZ-type" evidence="6">
    <location>
        <begin position="484"/>
        <end position="536"/>
    </location>
</feature>
<feature type="region of interest" description="Disordered" evidence="5">
    <location>
        <begin position="170"/>
        <end position="190"/>
    </location>
</feature>
<dbReference type="CDD" id="cd02340">
    <property type="entry name" value="ZZ_NBR1_like"/>
    <property type="match status" value="2"/>
</dbReference>
<protein>
    <recommendedName>
        <fullName evidence="6">ZZ-type domain-containing protein</fullName>
    </recommendedName>
</protein>
<dbReference type="CDD" id="cd02249">
    <property type="entry name" value="ZZ"/>
    <property type="match status" value="1"/>
</dbReference>
<feature type="domain" description="ZZ-type" evidence="6">
    <location>
        <begin position="392"/>
        <end position="446"/>
    </location>
</feature>
<evidence type="ECO:0000256" key="2">
    <source>
        <dbReference type="ARBA" id="ARBA00022771"/>
    </source>
</evidence>
<evidence type="ECO:0000256" key="5">
    <source>
        <dbReference type="SAM" id="MobiDB-lite"/>
    </source>
</evidence>
<dbReference type="HOGENOM" id="CLU_005087_0_0_1"/>
<feature type="compositionally biased region" description="Polar residues" evidence="5">
    <location>
        <begin position="174"/>
        <end position="189"/>
    </location>
</feature>
<dbReference type="PANTHER" id="PTHR20930:SF0">
    <property type="entry name" value="PROTEIN ILRUN"/>
    <property type="match status" value="1"/>
</dbReference>
<evidence type="ECO:0000256" key="4">
    <source>
        <dbReference type="PROSITE-ProRule" id="PRU00228"/>
    </source>
</evidence>
<evidence type="ECO:0000313" key="8">
    <source>
        <dbReference type="Proteomes" id="UP000054477"/>
    </source>
</evidence>
<name>A0A0C9X4W2_9AGAR</name>
<evidence type="ECO:0000256" key="1">
    <source>
        <dbReference type="ARBA" id="ARBA00022723"/>
    </source>
</evidence>
<dbReference type="InterPro" id="IPR032350">
    <property type="entry name" value="Nbr1_FW"/>
</dbReference>
<dbReference type="Proteomes" id="UP000054477">
    <property type="component" value="Unassembled WGS sequence"/>
</dbReference>
<dbReference type="GO" id="GO:0008270">
    <property type="term" value="F:zinc ion binding"/>
    <property type="evidence" value="ECO:0007669"/>
    <property type="project" value="UniProtKB-KW"/>
</dbReference>
<dbReference type="InterPro" id="IPR000433">
    <property type="entry name" value="Znf_ZZ"/>
</dbReference>
<dbReference type="PROSITE" id="PS50135">
    <property type="entry name" value="ZF_ZZ_2"/>
    <property type="match status" value="2"/>
</dbReference>
<dbReference type="PROSITE" id="PS01357">
    <property type="entry name" value="ZF_ZZ_1"/>
    <property type="match status" value="1"/>
</dbReference>
<dbReference type="Pfam" id="PF16158">
    <property type="entry name" value="N_BRCA1_IG"/>
    <property type="match status" value="1"/>
</dbReference>
<sequence length="1092" mass="118614">MFTIKATYRGETRKFSFATSNSFPSFEQLCNQLYRVFPISHNYYLSRLLFSPDANLPSRILIAREVHSAEDYKKCLVPMESQSWPNALFRFSVFDETPHKISSVLSANRPQVNASWSSLGSEVPLPQHSSGLDASQLSSVPPISMFHIPPPPIIFSATSSASSQAEIDSPFAGVSNQGTNSSSPQSQLAPQRRAAANPCCTVAQGKAEVQSLITGFQDHLNKVLMSTFGSPASPPVSFPPPTENKPQDDLTSAGLSSLCSICMQRQQGSWYSCDHCHLLTCEKCHQREPAGFCFNMMGPHSMKLLSTSKASFQPAPRFPAPWPLPPTSIPTATLPPLCTSQATQRTRRPEVQTPVAKAATPNDLRQLPPIIPQSPRTPIANTFSVPPPPAIHRGVVCDHCEKTIEGVRHKCLDCPDYDLCTPCISSGCAERHNPFHEFFEISEPGRVVVHTVFSGEGERTATPSSSNRPVVPPALPVVMEEPVVHLAVCDLCDSRIYGDRYKCLHCPDFDVCLSCFSITNEQHPRHSFVKIARPTDYFCRGSDSRFAHFASCNACTKTIYSVRFKCMHPDCPDFDLCEACEAHPIAVHPDNHPLLKMKSIETVIPTVYRVGQTKLINGLVENPVTISDPVTTSQAPQHSVSAATPLKQVQMRNPSLVTSPPILPTSPFSGPDGSHALNNPVSLVDPQSPIYQAHTFPSLFPPSPPPQMIQVAPSVSKFMWGYRIDESDDFRHSPERFRSKEKEEVSGKTLVTDSLPDARSVWPVLSPSLIAAEPSDFANVTQAPLDSRNIWPNASCELNHLLQDVRSLSVSESATSFTSDPAKVSDASPLREEALLHRPNLANGQTSSAPHSLAALLNDYLPGPSPSIAQEAERASLSATFVADITVPDGQIFPPGAEFVKCWRVLNDGGYDWPETTELVFVAGDALVIDKQSQVSTIGSVKAGTEADLWTGELKAPDVAGRYVGYWRLRDEKGNLFGNSIWIEINVAEVDSSDNSLAASSIIMPHSAPALSRTASGAVSGPAASTTIDSTPSIDDGSSDGESDLSVISAPFTDDNEDDLVWEDSRSRASAGPAGQSMDFVLLYDDNSSSEE</sequence>
<gene>
    <name evidence="7" type="ORF">K443DRAFT_673489</name>
</gene>